<comment type="subcellular location">
    <subcellularLocation>
        <location evidence="1 13">Cytoplasm</location>
    </subcellularLocation>
</comment>
<feature type="binding site" evidence="13">
    <location>
        <begin position="32"/>
        <end position="39"/>
    </location>
    <ligand>
        <name>ATP</name>
        <dbReference type="ChEBI" id="CHEBI:30616"/>
    </ligand>
</feature>
<keyword evidence="7 13" id="KW-0227">DNA damage</keyword>
<keyword evidence="6 13" id="KW-0547">Nucleotide-binding</keyword>
<evidence type="ECO:0000256" key="11">
    <source>
        <dbReference type="ARBA" id="ARBA00023236"/>
    </source>
</evidence>
<keyword evidence="5 13" id="KW-0235">DNA replication</keyword>
<organism evidence="16 17">
    <name type="scientific">Bifidobacterium apri</name>
    <dbReference type="NCBI Taxonomy" id="1769423"/>
    <lineage>
        <taxon>Bacteria</taxon>
        <taxon>Bacillati</taxon>
        <taxon>Actinomycetota</taxon>
        <taxon>Actinomycetes</taxon>
        <taxon>Bifidobacteriales</taxon>
        <taxon>Bifidobacteriaceae</taxon>
        <taxon>Bifidobacterium</taxon>
    </lineage>
</organism>
<evidence type="ECO:0000256" key="9">
    <source>
        <dbReference type="ARBA" id="ARBA00023125"/>
    </source>
</evidence>
<evidence type="ECO:0000256" key="10">
    <source>
        <dbReference type="ARBA" id="ARBA00023204"/>
    </source>
</evidence>
<dbReference type="PANTHER" id="PTHR32182:SF0">
    <property type="entry name" value="DNA REPLICATION AND REPAIR PROTEIN RECF"/>
    <property type="match status" value="1"/>
</dbReference>
<dbReference type="GO" id="GO:0006260">
    <property type="term" value="P:DNA replication"/>
    <property type="evidence" value="ECO:0007669"/>
    <property type="project" value="UniProtKB-UniRule"/>
</dbReference>
<dbReference type="PANTHER" id="PTHR32182">
    <property type="entry name" value="DNA REPLICATION AND REPAIR PROTEIN RECF"/>
    <property type="match status" value="1"/>
</dbReference>
<comment type="function">
    <text evidence="12 13">The RecF protein is involved in DNA metabolism; it is required for DNA replication and normal SOS inducibility. RecF binds preferentially to single-stranded, linear DNA. It also seems to bind ATP.</text>
</comment>
<evidence type="ECO:0000256" key="1">
    <source>
        <dbReference type="ARBA" id="ARBA00004496"/>
    </source>
</evidence>
<dbReference type="GO" id="GO:0003697">
    <property type="term" value="F:single-stranded DNA binding"/>
    <property type="evidence" value="ECO:0007669"/>
    <property type="project" value="UniProtKB-UniRule"/>
</dbReference>
<evidence type="ECO:0000256" key="5">
    <source>
        <dbReference type="ARBA" id="ARBA00022705"/>
    </source>
</evidence>
<evidence type="ECO:0000313" key="16">
    <source>
        <dbReference type="EMBL" id="KAB8298500.1"/>
    </source>
</evidence>
<keyword evidence="4 13" id="KW-0963">Cytoplasm</keyword>
<keyword evidence="17" id="KW-1185">Reference proteome</keyword>
<dbReference type="EMBL" id="WBSO01000005">
    <property type="protein sequence ID" value="KAB8298500.1"/>
    <property type="molecule type" value="Genomic_DNA"/>
</dbReference>
<evidence type="ECO:0000256" key="12">
    <source>
        <dbReference type="ARBA" id="ARBA00025401"/>
    </source>
</evidence>
<dbReference type="SUPFAM" id="SSF52540">
    <property type="entry name" value="P-loop containing nucleoside triphosphate hydrolases"/>
    <property type="match status" value="1"/>
</dbReference>
<dbReference type="Pfam" id="PF02463">
    <property type="entry name" value="SMC_N"/>
    <property type="match status" value="1"/>
</dbReference>
<evidence type="ECO:0000256" key="3">
    <source>
        <dbReference type="ARBA" id="ARBA00020170"/>
    </source>
</evidence>
<reference evidence="16 17" key="1">
    <citation type="submission" date="2019-09" db="EMBL/GenBank/DDBJ databases">
        <title>Characterization of the phylogenetic diversity of two novel species belonging to the genus Bifidobacterium: Bifidobacterium cebidarum sp. nov. and Bifidobacterium leontopitheci sp. nov.</title>
        <authorList>
            <person name="Lugli G.A."/>
            <person name="Duranti S."/>
            <person name="Milani C."/>
            <person name="Turroni F."/>
            <person name="Ventura M."/>
        </authorList>
    </citation>
    <scope>NUCLEOTIDE SEQUENCE [LARGE SCALE GENOMIC DNA]</scope>
    <source>
        <strain evidence="16 17">DSM 100238</strain>
    </source>
</reference>
<sequence length="495" mass="53593">MSVIVSRMALDHFRSWDHCIIDFPPGVTVIQGANGMGKTNLVEAIEVLSTGSSHRTSGSLPLVQRGYESATIRANIVDIGLNATGSRPEDDAAANAESTSNSLEAGSEQPNEKLNSNQDLQSERDAAPQQVADGGDRDDGSTAYTTIELTIRAHGANRARIDGGASMYMRDILGRLPSISFTPEDQRLVSGDPATRRGFINQAGALLIPGYDEVHQACAKIAKQRAALLKQLGKPAAEQHSGYDQSNQNMYSGPAGAAEHADALQPALNGLEIWTGQFIETGIRLTRMRKRIIDQLAPLFSRNYDALSGGGEHVSLAYLPSFDEVLEEDEPHQLISRHFQRIYPGEVARGQNLIGPHRDDMVLTLEGVPAKEFASNGEMWTMALALKMALATLIEQTTGNAPIVILDDVFAQLDETRRRQILEFAVRRDQVLITAAAAGDVPDLSPYGAHARIVDIAALRHESEGMQSDQLLTDETVSRIRAARQQNDAGDEASA</sequence>
<dbReference type="GO" id="GO:0005524">
    <property type="term" value="F:ATP binding"/>
    <property type="evidence" value="ECO:0007669"/>
    <property type="project" value="UniProtKB-UniRule"/>
</dbReference>
<keyword evidence="9 13" id="KW-0238">DNA-binding</keyword>
<feature type="region of interest" description="Disordered" evidence="14">
    <location>
        <begin position="238"/>
        <end position="258"/>
    </location>
</feature>
<evidence type="ECO:0000256" key="2">
    <source>
        <dbReference type="ARBA" id="ARBA00008016"/>
    </source>
</evidence>
<dbReference type="HAMAP" id="MF_00365">
    <property type="entry name" value="RecF"/>
    <property type="match status" value="1"/>
</dbReference>
<dbReference type="Gene3D" id="3.40.50.300">
    <property type="entry name" value="P-loop containing nucleotide triphosphate hydrolases"/>
    <property type="match status" value="2"/>
</dbReference>
<dbReference type="GO" id="GO:0000731">
    <property type="term" value="P:DNA synthesis involved in DNA repair"/>
    <property type="evidence" value="ECO:0007669"/>
    <property type="project" value="TreeGrafter"/>
</dbReference>
<proteinExistence type="inferred from homology"/>
<dbReference type="InterPro" id="IPR018078">
    <property type="entry name" value="DNA-binding_RecF_CS"/>
</dbReference>
<evidence type="ECO:0000259" key="15">
    <source>
        <dbReference type="Pfam" id="PF02463"/>
    </source>
</evidence>
<gene>
    <name evidence="13" type="primary">recF</name>
    <name evidence="16" type="ORF">DSM100238_0993</name>
</gene>
<feature type="compositionally biased region" description="Polar residues" evidence="14">
    <location>
        <begin position="96"/>
        <end position="120"/>
    </location>
</feature>
<evidence type="ECO:0000256" key="14">
    <source>
        <dbReference type="SAM" id="MobiDB-lite"/>
    </source>
</evidence>
<dbReference type="GO" id="GO:0005737">
    <property type="term" value="C:cytoplasm"/>
    <property type="evidence" value="ECO:0007669"/>
    <property type="project" value="UniProtKB-SubCell"/>
</dbReference>
<comment type="similarity">
    <text evidence="2 13">Belongs to the RecF family.</text>
</comment>
<evidence type="ECO:0000313" key="17">
    <source>
        <dbReference type="Proteomes" id="UP000440041"/>
    </source>
</evidence>
<keyword evidence="8 13" id="KW-0067">ATP-binding</keyword>
<comment type="caution">
    <text evidence="16">The sequence shown here is derived from an EMBL/GenBank/DDBJ whole genome shotgun (WGS) entry which is preliminary data.</text>
</comment>
<evidence type="ECO:0000256" key="8">
    <source>
        <dbReference type="ARBA" id="ARBA00022840"/>
    </source>
</evidence>
<evidence type="ECO:0000256" key="7">
    <source>
        <dbReference type="ARBA" id="ARBA00022763"/>
    </source>
</evidence>
<dbReference type="PROSITE" id="PS00617">
    <property type="entry name" value="RECF_1"/>
    <property type="match status" value="1"/>
</dbReference>
<keyword evidence="10 13" id="KW-0234">DNA repair</keyword>
<evidence type="ECO:0000256" key="6">
    <source>
        <dbReference type="ARBA" id="ARBA00022741"/>
    </source>
</evidence>
<dbReference type="GO" id="GO:0006302">
    <property type="term" value="P:double-strand break repair"/>
    <property type="evidence" value="ECO:0007669"/>
    <property type="project" value="TreeGrafter"/>
</dbReference>
<dbReference type="InterPro" id="IPR001238">
    <property type="entry name" value="DNA-binding_RecF"/>
</dbReference>
<dbReference type="GO" id="GO:0009432">
    <property type="term" value="P:SOS response"/>
    <property type="evidence" value="ECO:0007669"/>
    <property type="project" value="UniProtKB-UniRule"/>
</dbReference>
<dbReference type="InterPro" id="IPR042174">
    <property type="entry name" value="RecF_2"/>
</dbReference>
<evidence type="ECO:0000256" key="13">
    <source>
        <dbReference type="HAMAP-Rule" id="MF_00365"/>
    </source>
</evidence>
<dbReference type="AlphaFoldDB" id="A0A6A2WDZ0"/>
<feature type="compositionally biased region" description="Polar residues" evidence="14">
    <location>
        <begin position="242"/>
        <end position="251"/>
    </location>
</feature>
<dbReference type="InterPro" id="IPR027417">
    <property type="entry name" value="P-loop_NTPase"/>
</dbReference>
<feature type="domain" description="RecF/RecN/SMC N-terminal" evidence="15">
    <location>
        <begin position="5"/>
        <end position="436"/>
    </location>
</feature>
<dbReference type="InterPro" id="IPR003395">
    <property type="entry name" value="RecF/RecN/SMC_N"/>
</dbReference>
<feature type="region of interest" description="Disordered" evidence="14">
    <location>
        <begin position="85"/>
        <end position="141"/>
    </location>
</feature>
<name>A0A6A2WDZ0_9BIFI</name>
<dbReference type="Gene3D" id="1.20.1050.90">
    <property type="entry name" value="RecF/RecN/SMC, N-terminal domain"/>
    <property type="match status" value="1"/>
</dbReference>
<accession>A0A6A2WDZ0</accession>
<dbReference type="Proteomes" id="UP000440041">
    <property type="component" value="Unassembled WGS sequence"/>
</dbReference>
<protein>
    <recommendedName>
        <fullName evidence="3 13">DNA replication and repair protein RecF</fullName>
    </recommendedName>
</protein>
<keyword evidence="11 13" id="KW-0742">SOS response</keyword>
<evidence type="ECO:0000256" key="4">
    <source>
        <dbReference type="ARBA" id="ARBA00022490"/>
    </source>
</evidence>